<dbReference type="Proteomes" id="UP000031668">
    <property type="component" value="Unassembled WGS sequence"/>
</dbReference>
<gene>
    <name evidence="2" type="ORF">RF11_12284</name>
</gene>
<evidence type="ECO:0000313" key="3">
    <source>
        <dbReference type="Proteomes" id="UP000031668"/>
    </source>
</evidence>
<keyword evidence="1" id="KW-0812">Transmembrane</keyword>
<reference evidence="2 3" key="1">
    <citation type="journal article" date="2014" name="Genome Biol. Evol.">
        <title>The genome of the myxosporean Thelohanellus kitauei shows adaptations to nutrient acquisition within its fish host.</title>
        <authorList>
            <person name="Yang Y."/>
            <person name="Xiong J."/>
            <person name="Zhou Z."/>
            <person name="Huo F."/>
            <person name="Miao W."/>
            <person name="Ran C."/>
            <person name="Liu Y."/>
            <person name="Zhang J."/>
            <person name="Feng J."/>
            <person name="Wang M."/>
            <person name="Wang M."/>
            <person name="Wang L."/>
            <person name="Yao B."/>
        </authorList>
    </citation>
    <scope>NUCLEOTIDE SEQUENCE [LARGE SCALE GENOMIC DNA]</scope>
    <source>
        <strain evidence="2">Wuqing</strain>
    </source>
</reference>
<name>A0A0C2IPX9_THEKT</name>
<feature type="transmembrane region" description="Helical" evidence="1">
    <location>
        <begin position="72"/>
        <end position="92"/>
    </location>
</feature>
<organism evidence="2 3">
    <name type="scientific">Thelohanellus kitauei</name>
    <name type="common">Myxosporean</name>
    <dbReference type="NCBI Taxonomy" id="669202"/>
    <lineage>
        <taxon>Eukaryota</taxon>
        <taxon>Metazoa</taxon>
        <taxon>Cnidaria</taxon>
        <taxon>Myxozoa</taxon>
        <taxon>Myxosporea</taxon>
        <taxon>Bivalvulida</taxon>
        <taxon>Platysporina</taxon>
        <taxon>Myxobolidae</taxon>
        <taxon>Thelohanellus</taxon>
    </lineage>
</organism>
<accession>A0A0C2IPX9</accession>
<evidence type="ECO:0000313" key="2">
    <source>
        <dbReference type="EMBL" id="KII67529.1"/>
    </source>
</evidence>
<keyword evidence="1" id="KW-1133">Transmembrane helix</keyword>
<evidence type="ECO:0000256" key="1">
    <source>
        <dbReference type="SAM" id="Phobius"/>
    </source>
</evidence>
<dbReference type="EMBL" id="JWZT01003142">
    <property type="protein sequence ID" value="KII67529.1"/>
    <property type="molecule type" value="Genomic_DNA"/>
</dbReference>
<feature type="transmembrane region" description="Helical" evidence="1">
    <location>
        <begin position="6"/>
        <end position="29"/>
    </location>
</feature>
<comment type="caution">
    <text evidence="2">The sequence shown here is derived from an EMBL/GenBank/DDBJ whole genome shotgun (WGS) entry which is preliminary data.</text>
</comment>
<proteinExistence type="predicted"/>
<keyword evidence="3" id="KW-1185">Reference proteome</keyword>
<keyword evidence="1" id="KW-0472">Membrane</keyword>
<sequence>MVKGIAAVTMFPNVFSLIASQVYLLIIQFESDPKIKTRFKDYNIVTANYFFAKLFSTFLVDSSYLKRLKQRLFTKGFVIRYFLFLEPNFLILPPSRVIHLKRIIHDSISRQNKSGYISQFKDIYLSKNHCPDIESAITCTLWSAFSVENIYNSIIRSKYIPSLNDVANLFNSSRFRDVFDLKRPARLVFERSSDNRPLKKSFIGYCVATITDSIGQRHVRLNINSLGRKKFSYIDAVRLTTSSNKETKIHMIHFGKLVISRIYFRWGTNYDLHTNVSFFYSLFWGGNHVVTNAREYLYESSQIKSFMIIIHGTTLNILLNEIIVFYK</sequence>
<protein>
    <submittedName>
        <fullName evidence="2">Uncharacterized protein</fullName>
    </submittedName>
</protein>
<feature type="transmembrane region" description="Helical" evidence="1">
    <location>
        <begin position="41"/>
        <end position="60"/>
    </location>
</feature>
<dbReference type="AlphaFoldDB" id="A0A0C2IPX9"/>